<name>S3K2Q8_TREMA</name>
<dbReference type="AlphaFoldDB" id="S3K2Q8"/>
<dbReference type="PATRIC" id="fig|1125699.3.peg.1551"/>
<evidence type="ECO:0000313" key="3">
    <source>
        <dbReference type="Proteomes" id="UP000014541"/>
    </source>
</evidence>
<dbReference type="Proteomes" id="UP000014541">
    <property type="component" value="Unassembled WGS sequence"/>
</dbReference>
<evidence type="ECO:0000259" key="1">
    <source>
        <dbReference type="PROSITE" id="PS51832"/>
    </source>
</evidence>
<dbReference type="InterPro" id="IPR003607">
    <property type="entry name" value="HD/PDEase_dom"/>
</dbReference>
<dbReference type="InterPro" id="IPR029016">
    <property type="entry name" value="GAF-like_dom_sf"/>
</dbReference>
<dbReference type="CDD" id="cd00077">
    <property type="entry name" value="HDc"/>
    <property type="match status" value="1"/>
</dbReference>
<dbReference type="HOGENOM" id="CLU_000445_92_13_12"/>
<dbReference type="PANTHER" id="PTHR43155">
    <property type="entry name" value="CYCLIC DI-GMP PHOSPHODIESTERASE PA4108-RELATED"/>
    <property type="match status" value="1"/>
</dbReference>
<feature type="domain" description="HD-GYP" evidence="1">
    <location>
        <begin position="181"/>
        <end position="405"/>
    </location>
</feature>
<dbReference type="InterPro" id="IPR006674">
    <property type="entry name" value="HD_domain"/>
</dbReference>
<comment type="caution">
    <text evidence="2">The sequence shown here is derived from an EMBL/GenBank/DDBJ whole genome shotgun (WGS) entry which is preliminary data.</text>
</comment>
<dbReference type="SUPFAM" id="SSF109604">
    <property type="entry name" value="HD-domain/PDEase-like"/>
    <property type="match status" value="1"/>
</dbReference>
<dbReference type="InterPro" id="IPR003018">
    <property type="entry name" value="GAF"/>
</dbReference>
<dbReference type="Pfam" id="PF01966">
    <property type="entry name" value="HD"/>
    <property type="match status" value="1"/>
</dbReference>
<dbReference type="SMART" id="SM00471">
    <property type="entry name" value="HDc"/>
    <property type="match status" value="1"/>
</dbReference>
<dbReference type="STRING" id="1125699.HMPREF9194_01539"/>
<gene>
    <name evidence="2" type="ORF">HMPREF9194_01539</name>
</gene>
<dbReference type="Pfam" id="PF01590">
    <property type="entry name" value="GAF"/>
    <property type="match status" value="1"/>
</dbReference>
<sequence>MDEKKLKKTVESARLLNEIQDMDILLERLLSEVRHITNADAGSIYIHEQNMLTIKCAQNETLEKQLDPGQKVPFSSFMFKVNESSISGYTVLTGTTLNIPDVYAISDDKPYRFNKQPDSITGYRTKSVLTVPLITRTKDILGVLQIINRRNKSGAVIPFNEEDELYIHHFATTAVQALEWAKLTRAMVMRMISMASLRDPRETGPHVNRVSSYAVEIYDRWAFNHKVPIEESHKFRDKLKIAAMLHDVGKVGISDTILKLPRIFTPEEYLVIKSHTVIGAMFFPSIESPLDAMSLDVALHHHERWDGTGYPGRVDMSKVTLDNINSLIGLNPMAGEEIPLAARIVSLADVFDALSSKRVYKEAWDDDRVLKEISSQSGKQFDPEIVKAFLEIQPVIRSIKAAWPET</sequence>
<dbReference type="SMART" id="SM00065">
    <property type="entry name" value="GAF"/>
    <property type="match status" value="1"/>
</dbReference>
<dbReference type="InterPro" id="IPR037522">
    <property type="entry name" value="HD_GYP_dom"/>
</dbReference>
<organism evidence="2 3">
    <name type="scientific">Treponema maltophilum ATCC 51939</name>
    <dbReference type="NCBI Taxonomy" id="1125699"/>
    <lineage>
        <taxon>Bacteria</taxon>
        <taxon>Pseudomonadati</taxon>
        <taxon>Spirochaetota</taxon>
        <taxon>Spirochaetia</taxon>
        <taxon>Spirochaetales</taxon>
        <taxon>Treponemataceae</taxon>
        <taxon>Treponema</taxon>
    </lineage>
</organism>
<dbReference type="OrthoDB" id="9781505at2"/>
<dbReference type="SUPFAM" id="SSF55781">
    <property type="entry name" value="GAF domain-like"/>
    <property type="match status" value="1"/>
</dbReference>
<protein>
    <recommendedName>
        <fullName evidence="1">HD-GYP domain-containing protein</fullName>
    </recommendedName>
</protein>
<dbReference type="PROSITE" id="PS51832">
    <property type="entry name" value="HD_GYP"/>
    <property type="match status" value="1"/>
</dbReference>
<dbReference type="EMBL" id="ATFF01000006">
    <property type="protein sequence ID" value="EPF31196.1"/>
    <property type="molecule type" value="Genomic_DNA"/>
</dbReference>
<reference evidence="2 3" key="1">
    <citation type="submission" date="2013-04" db="EMBL/GenBank/DDBJ databases">
        <title>The Genome Sequence of Treponema maltophilum ATCC 51939.</title>
        <authorList>
            <consortium name="The Broad Institute Genomics Platform"/>
            <person name="Earl A."/>
            <person name="Ward D."/>
            <person name="Feldgarden M."/>
            <person name="Gevers D."/>
            <person name="Leonetti C."/>
            <person name="Blanton J.M."/>
            <person name="Dewhirst F.E."/>
            <person name="Izard J."/>
            <person name="Walker B."/>
            <person name="Young S."/>
            <person name="Zeng Q."/>
            <person name="Gargeya S."/>
            <person name="Fitzgerald M."/>
            <person name="Haas B."/>
            <person name="Abouelleil A."/>
            <person name="Allen A.W."/>
            <person name="Alvarado L."/>
            <person name="Arachchi H.M."/>
            <person name="Berlin A.M."/>
            <person name="Chapman S.B."/>
            <person name="Gainer-Dewar J."/>
            <person name="Goldberg J."/>
            <person name="Griggs A."/>
            <person name="Gujja S."/>
            <person name="Hansen M."/>
            <person name="Howarth C."/>
            <person name="Imamovic A."/>
            <person name="Ireland A."/>
            <person name="Larimer J."/>
            <person name="McCowan C."/>
            <person name="Murphy C."/>
            <person name="Pearson M."/>
            <person name="Poon T.W."/>
            <person name="Priest M."/>
            <person name="Roberts A."/>
            <person name="Saif S."/>
            <person name="Shea T."/>
            <person name="Sisk P."/>
            <person name="Sykes S."/>
            <person name="Wortman J."/>
            <person name="Nusbaum C."/>
            <person name="Birren B."/>
        </authorList>
    </citation>
    <scope>NUCLEOTIDE SEQUENCE [LARGE SCALE GENOMIC DNA]</scope>
    <source>
        <strain evidence="2 3">ATCC 51939</strain>
    </source>
</reference>
<dbReference type="PANTHER" id="PTHR43155:SF2">
    <property type="entry name" value="CYCLIC DI-GMP PHOSPHODIESTERASE PA4108"/>
    <property type="match status" value="1"/>
</dbReference>
<dbReference type="RefSeq" id="WP_016525807.1">
    <property type="nucleotide sequence ID" value="NZ_KE332518.1"/>
</dbReference>
<accession>S3K2Q8</accession>
<dbReference type="Gene3D" id="3.30.450.40">
    <property type="match status" value="1"/>
</dbReference>
<proteinExistence type="predicted"/>
<keyword evidence="3" id="KW-1185">Reference proteome</keyword>
<dbReference type="eggNOG" id="COG3437">
    <property type="taxonomic scope" value="Bacteria"/>
</dbReference>
<evidence type="ECO:0000313" key="2">
    <source>
        <dbReference type="EMBL" id="EPF31196.1"/>
    </source>
</evidence>
<dbReference type="Gene3D" id="1.10.3210.10">
    <property type="entry name" value="Hypothetical protein af1432"/>
    <property type="match status" value="1"/>
</dbReference>
<dbReference type="eggNOG" id="COG2203">
    <property type="taxonomic scope" value="Bacteria"/>
</dbReference>